<evidence type="ECO:0000313" key="3">
    <source>
        <dbReference type="Proteomes" id="UP000314982"/>
    </source>
</evidence>
<reference evidence="3" key="1">
    <citation type="submission" date="2018-06" db="EMBL/GenBank/DDBJ databases">
        <title>Genome assembly of Danube salmon.</title>
        <authorList>
            <person name="Macqueen D.J."/>
            <person name="Gundappa M.K."/>
        </authorList>
    </citation>
    <scope>NUCLEOTIDE SEQUENCE [LARGE SCALE GENOMIC DNA]</scope>
</reference>
<dbReference type="AlphaFoldDB" id="A0A4W5QAH3"/>
<reference evidence="2" key="3">
    <citation type="submission" date="2025-09" db="UniProtKB">
        <authorList>
            <consortium name="Ensembl"/>
        </authorList>
    </citation>
    <scope>IDENTIFICATION</scope>
</reference>
<keyword evidence="1" id="KW-1133">Transmembrane helix</keyword>
<protein>
    <submittedName>
        <fullName evidence="2">Uncharacterized protein</fullName>
    </submittedName>
</protein>
<keyword evidence="1" id="KW-0812">Transmembrane</keyword>
<name>A0A4W5QAH3_9TELE</name>
<dbReference type="GeneTree" id="ENSGT00950000183974"/>
<keyword evidence="3" id="KW-1185">Reference proteome</keyword>
<dbReference type="Ensembl" id="ENSHHUT00000073365.1">
    <property type="protein sequence ID" value="ENSHHUP00000071000.1"/>
    <property type="gene ID" value="ENSHHUG00000041740.1"/>
</dbReference>
<dbReference type="Proteomes" id="UP000314982">
    <property type="component" value="Unassembled WGS sequence"/>
</dbReference>
<feature type="transmembrane region" description="Helical" evidence="1">
    <location>
        <begin position="40"/>
        <end position="57"/>
    </location>
</feature>
<sequence>MVSRAQLGWFWNERLWFPEGLGWADLEDKDGRVYAKASDLWVVLPIALAFLVIRQIFERYFSPHKSLC</sequence>
<reference evidence="2" key="2">
    <citation type="submission" date="2025-08" db="UniProtKB">
        <authorList>
            <consortium name="Ensembl"/>
        </authorList>
    </citation>
    <scope>IDENTIFICATION</scope>
</reference>
<evidence type="ECO:0000256" key="1">
    <source>
        <dbReference type="SAM" id="Phobius"/>
    </source>
</evidence>
<accession>A0A4W5QAH3</accession>
<proteinExistence type="predicted"/>
<organism evidence="2 3">
    <name type="scientific">Hucho hucho</name>
    <name type="common">huchen</name>
    <dbReference type="NCBI Taxonomy" id="62062"/>
    <lineage>
        <taxon>Eukaryota</taxon>
        <taxon>Metazoa</taxon>
        <taxon>Chordata</taxon>
        <taxon>Craniata</taxon>
        <taxon>Vertebrata</taxon>
        <taxon>Euteleostomi</taxon>
        <taxon>Actinopterygii</taxon>
        <taxon>Neopterygii</taxon>
        <taxon>Teleostei</taxon>
        <taxon>Protacanthopterygii</taxon>
        <taxon>Salmoniformes</taxon>
        <taxon>Salmonidae</taxon>
        <taxon>Salmoninae</taxon>
        <taxon>Hucho</taxon>
    </lineage>
</organism>
<keyword evidence="1" id="KW-0472">Membrane</keyword>
<evidence type="ECO:0000313" key="2">
    <source>
        <dbReference type="Ensembl" id="ENSHHUP00000071000.1"/>
    </source>
</evidence>
<dbReference type="STRING" id="62062.ENSHHUP00000071000"/>